<protein>
    <submittedName>
        <fullName evidence="1">Uncharacterized protein</fullName>
    </submittedName>
</protein>
<sequence length="219" mass="22110">MALFFSGCVSTSTMGLARTLNKGAVQGWVGGGAFAPVPPNDGRMAPLPMVEAGVRTGVTDRVELGARAGLAGIGLEGKFALARASTMDRGVNVSLNPQASVIVLPSGGLWGGNVAVSLPLLIGIDFAGHELIIGPRLHDMVGFGGLGDLTYSVNVLSAGLSLGVAIKVGPVRIVPEVSALMPFHTAAFGSPGELAVKGVVLQAGVGVLLGSADAYEQRR</sequence>
<dbReference type="EMBL" id="QFQP01000021">
    <property type="protein sequence ID" value="PZR09338.1"/>
    <property type="molecule type" value="Genomic_DNA"/>
</dbReference>
<proteinExistence type="predicted"/>
<organism evidence="1 2">
    <name type="scientific">Archangium gephyra</name>
    <dbReference type="NCBI Taxonomy" id="48"/>
    <lineage>
        <taxon>Bacteria</taxon>
        <taxon>Pseudomonadati</taxon>
        <taxon>Myxococcota</taxon>
        <taxon>Myxococcia</taxon>
        <taxon>Myxococcales</taxon>
        <taxon>Cystobacterineae</taxon>
        <taxon>Archangiaceae</taxon>
        <taxon>Archangium</taxon>
    </lineage>
</organism>
<accession>A0A2W5UJV7</accession>
<evidence type="ECO:0000313" key="1">
    <source>
        <dbReference type="EMBL" id="PZR09338.1"/>
    </source>
</evidence>
<name>A0A2W5UJV7_9BACT</name>
<gene>
    <name evidence="1" type="ORF">DI536_22415</name>
</gene>
<comment type="caution">
    <text evidence="1">The sequence shown here is derived from an EMBL/GenBank/DDBJ whole genome shotgun (WGS) entry which is preliminary data.</text>
</comment>
<dbReference type="Proteomes" id="UP000249061">
    <property type="component" value="Unassembled WGS sequence"/>
</dbReference>
<reference evidence="1 2" key="1">
    <citation type="submission" date="2017-08" db="EMBL/GenBank/DDBJ databases">
        <title>Infants hospitalized years apart are colonized by the same room-sourced microbial strains.</title>
        <authorList>
            <person name="Brooks B."/>
            <person name="Olm M.R."/>
            <person name="Firek B.A."/>
            <person name="Baker R."/>
            <person name="Thomas B.C."/>
            <person name="Morowitz M.J."/>
            <person name="Banfield J.F."/>
        </authorList>
    </citation>
    <scope>NUCLEOTIDE SEQUENCE [LARGE SCALE GENOMIC DNA]</scope>
    <source>
        <strain evidence="1">S2_003_000_R2_14</strain>
    </source>
</reference>
<evidence type="ECO:0000313" key="2">
    <source>
        <dbReference type="Proteomes" id="UP000249061"/>
    </source>
</evidence>
<dbReference type="AlphaFoldDB" id="A0A2W5UJV7"/>